<dbReference type="EMBL" id="FQUR01000009">
    <property type="protein sequence ID" value="SHE71662.1"/>
    <property type="molecule type" value="Genomic_DNA"/>
</dbReference>
<gene>
    <name evidence="7" type="primary">uxaC</name>
    <name evidence="8" type="ORF">SAMN02745195_00972</name>
</gene>
<dbReference type="GO" id="GO:0019698">
    <property type="term" value="P:D-galacturonate catabolic process"/>
    <property type="evidence" value="ECO:0007669"/>
    <property type="project" value="TreeGrafter"/>
</dbReference>
<dbReference type="UniPathway" id="UPA00246"/>
<name>A0A1M4VS76_9THEO</name>
<sequence length="469" mass="54877">MMKMKNFMDENFLLTNETAVRLYHEYAKNMPIYDFHCHLSPKEIYENKRFKNITEIWLYGDHYKWRLMRANGIEEKYITGNADDYDKFMAYAKTIPMAIGNPVYHWTHLELQRYFGIYDLLNEETAKSIWERANEVINHDDFNVRNIIKKSNVKVIITTDDPTDSLEYHIKLKEEKEFDVKVLPAFRPDKGLGIEKEDFIPWLKKLEKVTGININNYDDFLQALEERIKFFHSVGCRISDHALDYVFYEKTSKQEVEKIFKKALLREHLTKEEIDSFKTYTLIFLGKKYAELKWVMQLHIGAMRNNNTKMYKILGPDTGYDSISDFTIAYPLAKLLDSLDVEDALPKTILYTLNPAANYVIATMIGNFQGGGIIGKMQFGTAWWFNDNKDGMMEQMKALANTGLLSRFVGMVTDSRSFLSYARHEYFRRILCNLLGEWVENGEAPNDIGLLGRIVQDISFNNAKEYIGF</sequence>
<evidence type="ECO:0000256" key="4">
    <source>
        <dbReference type="ARBA" id="ARBA00012546"/>
    </source>
</evidence>
<evidence type="ECO:0000256" key="5">
    <source>
        <dbReference type="ARBA" id="ARBA00020555"/>
    </source>
</evidence>
<dbReference type="AlphaFoldDB" id="A0A1M4VS76"/>
<dbReference type="Pfam" id="PF02614">
    <property type="entry name" value="UxaC"/>
    <property type="match status" value="1"/>
</dbReference>
<dbReference type="HAMAP" id="MF_00675">
    <property type="entry name" value="UxaC"/>
    <property type="match status" value="1"/>
</dbReference>
<comment type="catalytic activity">
    <reaction evidence="7">
        <text>aldehydo-D-galacturonate = keto-D-tagaturonate</text>
        <dbReference type="Rhea" id="RHEA:27702"/>
        <dbReference type="ChEBI" id="CHEBI:12952"/>
        <dbReference type="ChEBI" id="CHEBI:17886"/>
    </reaction>
</comment>
<comment type="catalytic activity">
    <reaction evidence="1 7">
        <text>D-glucuronate = D-fructuronate</text>
        <dbReference type="Rhea" id="RHEA:13049"/>
        <dbReference type="ChEBI" id="CHEBI:58720"/>
        <dbReference type="ChEBI" id="CHEBI:59863"/>
        <dbReference type="EC" id="5.3.1.12"/>
    </reaction>
</comment>
<evidence type="ECO:0000313" key="9">
    <source>
        <dbReference type="Proteomes" id="UP000184127"/>
    </source>
</evidence>
<dbReference type="EC" id="5.3.1.12" evidence="4 7"/>
<organism evidence="8 9">
    <name type="scientific">Thermoanaerobacter uzonensis DSM 18761</name>
    <dbReference type="NCBI Taxonomy" id="1123369"/>
    <lineage>
        <taxon>Bacteria</taxon>
        <taxon>Bacillati</taxon>
        <taxon>Bacillota</taxon>
        <taxon>Clostridia</taxon>
        <taxon>Thermoanaerobacterales</taxon>
        <taxon>Thermoanaerobacteraceae</taxon>
        <taxon>Thermoanaerobacter</taxon>
    </lineage>
</organism>
<evidence type="ECO:0000256" key="6">
    <source>
        <dbReference type="ARBA" id="ARBA00023235"/>
    </source>
</evidence>
<dbReference type="InterPro" id="IPR032466">
    <property type="entry name" value="Metal_Hydrolase"/>
</dbReference>
<dbReference type="Gene3D" id="3.20.20.140">
    <property type="entry name" value="Metal-dependent hydrolases"/>
    <property type="match status" value="1"/>
</dbReference>
<evidence type="ECO:0000256" key="7">
    <source>
        <dbReference type="HAMAP-Rule" id="MF_00675"/>
    </source>
</evidence>
<reference evidence="9" key="1">
    <citation type="submission" date="2016-11" db="EMBL/GenBank/DDBJ databases">
        <authorList>
            <person name="Varghese N."/>
            <person name="Submissions S."/>
        </authorList>
    </citation>
    <scope>NUCLEOTIDE SEQUENCE [LARGE SCALE GENOMIC DNA]</scope>
    <source>
        <strain evidence="9">DSM 18761</strain>
    </source>
</reference>
<dbReference type="Gene3D" id="1.10.2020.10">
    <property type="entry name" value="uronate isomerase, domain 2, chain A"/>
    <property type="match status" value="1"/>
</dbReference>
<dbReference type="GO" id="GO:0042840">
    <property type="term" value="P:D-glucuronate catabolic process"/>
    <property type="evidence" value="ECO:0007669"/>
    <property type="project" value="TreeGrafter"/>
</dbReference>
<accession>A0A1M4VS76</accession>
<protein>
    <recommendedName>
        <fullName evidence="5 7">Uronate isomerase</fullName>
        <ecNumber evidence="4 7">5.3.1.12</ecNumber>
    </recommendedName>
    <alternativeName>
        <fullName evidence="7">Glucuronate isomerase</fullName>
    </alternativeName>
    <alternativeName>
        <fullName evidence="7">Uronic isomerase</fullName>
    </alternativeName>
</protein>
<comment type="similarity">
    <text evidence="3 7">Belongs to the metallo-dependent hydrolases superfamily. Uronate isomerase family.</text>
</comment>
<keyword evidence="9" id="KW-1185">Reference proteome</keyword>
<dbReference type="NCBIfam" id="NF002794">
    <property type="entry name" value="PRK02925.1"/>
    <property type="match status" value="1"/>
</dbReference>
<dbReference type="PANTHER" id="PTHR30068:SF4">
    <property type="entry name" value="URONATE ISOMERASE"/>
    <property type="match status" value="1"/>
</dbReference>
<dbReference type="Proteomes" id="UP000184127">
    <property type="component" value="Unassembled WGS sequence"/>
</dbReference>
<comment type="pathway">
    <text evidence="2 7">Carbohydrate metabolism; pentose and glucuronate interconversion.</text>
</comment>
<evidence type="ECO:0000313" key="8">
    <source>
        <dbReference type="EMBL" id="SHE71662.1"/>
    </source>
</evidence>
<dbReference type="InterPro" id="IPR003766">
    <property type="entry name" value="Uronate_isomerase"/>
</dbReference>
<proteinExistence type="inferred from homology"/>
<dbReference type="GO" id="GO:0008880">
    <property type="term" value="F:glucuronate isomerase activity"/>
    <property type="evidence" value="ECO:0007669"/>
    <property type="project" value="UniProtKB-UniRule"/>
</dbReference>
<dbReference type="PANTHER" id="PTHR30068">
    <property type="entry name" value="URONATE ISOMERASE"/>
    <property type="match status" value="1"/>
</dbReference>
<dbReference type="SUPFAM" id="SSF51556">
    <property type="entry name" value="Metallo-dependent hydrolases"/>
    <property type="match status" value="1"/>
</dbReference>
<evidence type="ECO:0000256" key="3">
    <source>
        <dbReference type="ARBA" id="ARBA00008397"/>
    </source>
</evidence>
<evidence type="ECO:0000256" key="1">
    <source>
        <dbReference type="ARBA" id="ARBA00001165"/>
    </source>
</evidence>
<evidence type="ECO:0000256" key="2">
    <source>
        <dbReference type="ARBA" id="ARBA00004892"/>
    </source>
</evidence>
<keyword evidence="6 7" id="KW-0413">Isomerase</keyword>